<keyword evidence="2" id="KW-0547">Nucleotide-binding</keyword>
<evidence type="ECO:0000313" key="5">
    <source>
        <dbReference type="EMBL" id="WZW99194.1"/>
    </source>
</evidence>
<evidence type="ECO:0000256" key="3">
    <source>
        <dbReference type="ARBA" id="ARBA00022840"/>
    </source>
</evidence>
<evidence type="ECO:0000256" key="2">
    <source>
        <dbReference type="ARBA" id="ARBA00022741"/>
    </source>
</evidence>
<evidence type="ECO:0000259" key="4">
    <source>
        <dbReference type="PROSITE" id="PS50893"/>
    </source>
</evidence>
<reference evidence="5 6" key="1">
    <citation type="journal article" date="2023" name="Environ Microbiome">
        <title>A coral-associated actinobacterium mitigates coral bleaching under heat stress.</title>
        <authorList>
            <person name="Li J."/>
            <person name="Zou Y."/>
            <person name="Li Q."/>
            <person name="Zhang J."/>
            <person name="Bourne D.G."/>
            <person name="Lyu Y."/>
            <person name="Liu C."/>
            <person name="Zhang S."/>
        </authorList>
    </citation>
    <scope>NUCLEOTIDE SEQUENCE [LARGE SCALE GENOMIC DNA]</scope>
    <source>
        <strain evidence="5 6">SCSIO 13291</strain>
    </source>
</reference>
<feature type="domain" description="ABC transporter" evidence="4">
    <location>
        <begin position="5"/>
        <end position="236"/>
    </location>
</feature>
<dbReference type="InterPro" id="IPR003593">
    <property type="entry name" value="AAA+_ATPase"/>
</dbReference>
<dbReference type="InterPro" id="IPR050611">
    <property type="entry name" value="ABCF"/>
</dbReference>
<dbReference type="PANTHER" id="PTHR19211:SF6">
    <property type="entry name" value="BLL7188 PROTEIN"/>
    <property type="match status" value="1"/>
</dbReference>
<evidence type="ECO:0000256" key="1">
    <source>
        <dbReference type="ARBA" id="ARBA00022737"/>
    </source>
</evidence>
<dbReference type="Pfam" id="PF00005">
    <property type="entry name" value="ABC_tran"/>
    <property type="match status" value="2"/>
</dbReference>
<keyword evidence="3 5" id="KW-0067">ATP-binding</keyword>
<name>A0ABZ3CAI9_9ACTN</name>
<dbReference type="InterPro" id="IPR027417">
    <property type="entry name" value="P-loop_NTPase"/>
</dbReference>
<dbReference type="PANTHER" id="PTHR19211">
    <property type="entry name" value="ATP-BINDING TRANSPORT PROTEIN-RELATED"/>
    <property type="match status" value="1"/>
</dbReference>
<dbReference type="InterPro" id="IPR003439">
    <property type="entry name" value="ABC_transporter-like_ATP-bd"/>
</dbReference>
<dbReference type="EMBL" id="CP115965">
    <property type="protein sequence ID" value="WZW99194.1"/>
    <property type="molecule type" value="Genomic_DNA"/>
</dbReference>
<dbReference type="RefSeq" id="WP_342372963.1">
    <property type="nucleotide sequence ID" value="NZ_CP115965.1"/>
</dbReference>
<proteinExistence type="predicted"/>
<evidence type="ECO:0000313" key="6">
    <source>
        <dbReference type="Proteomes" id="UP001434337"/>
    </source>
</evidence>
<accession>A0ABZ3CAI9</accession>
<organism evidence="5 6">
    <name type="scientific">Propioniciclava soli</name>
    <dbReference type="NCBI Taxonomy" id="2775081"/>
    <lineage>
        <taxon>Bacteria</taxon>
        <taxon>Bacillati</taxon>
        <taxon>Actinomycetota</taxon>
        <taxon>Actinomycetes</taxon>
        <taxon>Propionibacteriales</taxon>
        <taxon>Propionibacteriaceae</taxon>
        <taxon>Propioniciclava</taxon>
    </lineage>
</organism>
<dbReference type="SUPFAM" id="SSF52540">
    <property type="entry name" value="P-loop containing nucleoside triphosphate hydrolases"/>
    <property type="match status" value="2"/>
</dbReference>
<keyword evidence="1" id="KW-0677">Repeat</keyword>
<gene>
    <name evidence="5" type="ORF">PCC79_03055</name>
</gene>
<dbReference type="SMART" id="SM00382">
    <property type="entry name" value="AAA"/>
    <property type="match status" value="2"/>
</dbReference>
<sequence length="496" mass="53310">MPHPITFHHVRLVWPDSTVQFNDLTTSFSDGRTGIVGDNGSGKTTLARLVTGDLTPTSGTVDVVGDVAHLPQTVTTTPGATLADLLGVRATLDALAAIEGGSVDMAHYDTVGSDWDLPERTHAELDAVGLAIELDRPVAAMSGGEVVLAALVGLRLARTPVVVLDEPTNNLDRPTRRALYDLVGRWSGTLLVISHDAELLNHMDAIAEVRDGAVTVYGGTFDEYTEQVATEQAAAQRAVQTAQGALRVERRQVALAEQRIARNERIGRSRRAEGQGKAAADFYRNRAEKKSGRLRAEASEKVEAARAAVDAAEDRLRDDEGVRIDLPDPGVGAGRRLAEFIVGDVVHAMVGPERVALVGRNGAGKTLLLESLLGRRAPSGPVVPRLLTDRVGYLPQRLAAAAGTTALERVAALAPTVPAGELRNRLARFRLRRDDVFRPLNTLSGGERFRVELAALLLAEPPAQLLVLDEPTNNLDRRTVDVLVEALASYRGGFWW</sequence>
<dbReference type="Gene3D" id="3.40.50.300">
    <property type="entry name" value="P-loop containing nucleotide triphosphate hydrolases"/>
    <property type="match status" value="2"/>
</dbReference>
<dbReference type="GO" id="GO:0005524">
    <property type="term" value="F:ATP binding"/>
    <property type="evidence" value="ECO:0007669"/>
    <property type="project" value="UniProtKB-KW"/>
</dbReference>
<dbReference type="Proteomes" id="UP001434337">
    <property type="component" value="Chromosome"/>
</dbReference>
<dbReference type="PROSITE" id="PS50893">
    <property type="entry name" value="ABC_TRANSPORTER_2"/>
    <property type="match status" value="1"/>
</dbReference>
<keyword evidence="6" id="KW-1185">Reference proteome</keyword>
<protein>
    <submittedName>
        <fullName evidence="5">ATP-binding cassette domain-containing protein</fullName>
    </submittedName>
</protein>